<feature type="compositionally biased region" description="Acidic residues" evidence="2">
    <location>
        <begin position="203"/>
        <end position="223"/>
    </location>
</feature>
<dbReference type="Pfam" id="PF00010">
    <property type="entry name" value="HLH"/>
    <property type="match status" value="1"/>
</dbReference>
<dbReference type="PRINTS" id="PR00044">
    <property type="entry name" value="LEUZIPPRMYC"/>
</dbReference>
<proteinExistence type="predicted"/>
<evidence type="ECO:0000256" key="2">
    <source>
        <dbReference type="SAM" id="MobiDB-lite"/>
    </source>
</evidence>
<dbReference type="Gene3D" id="4.10.280.10">
    <property type="entry name" value="Helix-loop-helix DNA-binding domain"/>
    <property type="match status" value="1"/>
</dbReference>
<dbReference type="GO" id="GO:0003700">
    <property type="term" value="F:DNA-binding transcription factor activity"/>
    <property type="evidence" value="ECO:0007669"/>
    <property type="project" value="InterPro"/>
</dbReference>
<dbReference type="FunFam" id="4.10.280.10:FF:000019">
    <property type="entry name" value="Myc proto-oncogene protein"/>
    <property type="match status" value="1"/>
</dbReference>
<feature type="region of interest" description="Disordered" evidence="2">
    <location>
        <begin position="387"/>
        <end position="406"/>
    </location>
</feature>
<dbReference type="PANTHER" id="PTHR45851">
    <property type="entry name" value="MYC PROTO-ONCOGENE"/>
    <property type="match status" value="1"/>
</dbReference>
<dbReference type="InterPro" id="IPR012682">
    <property type="entry name" value="Tscrpt_reg_Myc_N"/>
</dbReference>
<feature type="region of interest" description="Disordered" evidence="2">
    <location>
        <begin position="184"/>
        <end position="223"/>
    </location>
</feature>
<evidence type="ECO:0000256" key="1">
    <source>
        <dbReference type="ARBA" id="ARBA00023125"/>
    </source>
</evidence>
<sequence length="484" mass="50787">MAWFPNAFGATVATASWPDSEHECGYFYDDPDEDDELFRAGSLYCAAPGEHIWKKFQLLLGPGSGSVPAPGPLYVGCPASPGFLTPPSPQRLVDEGDVAAALPPEQRGAAQASPWPVLVRDCMWGGAVAAVAVQGSAGAGGGRGVGSAGVSAPRVVPPELGPLLLPSRSPSPAYGHARARVLGRTDSVGSDSDGGSTSASDSESAEDDEDDDHDDDDDDDDDDEIIDVVTVGKHRTGDKTAPASAQSAASCRPFALQVHQEQHNYSAPSPPTRPVAAPLNSRHSQPAKRLAPPPALKSSCTLRCKSRAADPVYEIATTVKSPTSRKGAIAGPSLDMTYHAAQGLRPCVVTTAGPQCGVGSPPRHAAGPSLVPFASCAPASAACSDSGFTSGSGDDSDEHGRRRNHNFLERQRREDLKRSFRALRDEVPELAGNEKAAKVVILRKAAESAVAATRRELGLLAEKEQLRVRRAQLQRRLLQLKKAA</sequence>
<feature type="compositionally biased region" description="Low complexity" evidence="2">
    <location>
        <begin position="186"/>
        <end position="202"/>
    </location>
</feature>
<dbReference type="GO" id="GO:0003677">
    <property type="term" value="F:DNA binding"/>
    <property type="evidence" value="ECO:0007669"/>
    <property type="project" value="UniProtKB-KW"/>
</dbReference>
<reference evidence="5" key="1">
    <citation type="submission" date="2025-08" db="UniProtKB">
        <authorList>
            <consortium name="RefSeq"/>
        </authorList>
    </citation>
    <scope>IDENTIFICATION</scope>
    <source>
        <tissue evidence="5">Sperm</tissue>
    </source>
</reference>
<feature type="region of interest" description="Disordered" evidence="2">
    <location>
        <begin position="264"/>
        <end position="296"/>
    </location>
</feature>
<dbReference type="PIRSF" id="PIRSF001705">
    <property type="entry name" value="Myc_protein"/>
    <property type="match status" value="1"/>
</dbReference>
<dbReference type="AlphaFoldDB" id="A0AAJ7WUZ4"/>
<protein>
    <submittedName>
        <fullName evidence="5">N-myc protein-like isoform X1</fullName>
    </submittedName>
</protein>
<dbReference type="InterPro" id="IPR011598">
    <property type="entry name" value="bHLH_dom"/>
</dbReference>
<dbReference type="GO" id="GO:0046983">
    <property type="term" value="F:protein dimerization activity"/>
    <property type="evidence" value="ECO:0007669"/>
    <property type="project" value="InterPro"/>
</dbReference>
<evidence type="ECO:0000259" key="3">
    <source>
        <dbReference type="PROSITE" id="PS50888"/>
    </source>
</evidence>
<dbReference type="Pfam" id="PF01056">
    <property type="entry name" value="Myc_N"/>
    <property type="match status" value="2"/>
</dbReference>
<dbReference type="Proteomes" id="UP001318040">
    <property type="component" value="Chromosome 15"/>
</dbReference>
<feature type="domain" description="BHLH" evidence="3">
    <location>
        <begin position="400"/>
        <end position="452"/>
    </location>
</feature>
<keyword evidence="4" id="KW-1185">Reference proteome</keyword>
<dbReference type="SMART" id="SM00353">
    <property type="entry name" value="HLH"/>
    <property type="match status" value="1"/>
</dbReference>
<dbReference type="RefSeq" id="XP_032810787.1">
    <property type="nucleotide sequence ID" value="XM_032954896.1"/>
</dbReference>
<dbReference type="InterPro" id="IPR002418">
    <property type="entry name" value="Tscrpt_reg_Myc"/>
</dbReference>
<gene>
    <name evidence="5" type="primary">LOC116942675</name>
</gene>
<dbReference type="GeneID" id="116942675"/>
<evidence type="ECO:0000313" key="4">
    <source>
        <dbReference type="Proteomes" id="UP001318040"/>
    </source>
</evidence>
<dbReference type="InterPro" id="IPR050433">
    <property type="entry name" value="Myc_transcription_factors"/>
</dbReference>
<dbReference type="KEGG" id="pmrn:116942675"/>
<accession>A0AAJ7WUZ4</accession>
<organism evidence="4 5">
    <name type="scientific">Petromyzon marinus</name>
    <name type="common">Sea lamprey</name>
    <dbReference type="NCBI Taxonomy" id="7757"/>
    <lineage>
        <taxon>Eukaryota</taxon>
        <taxon>Metazoa</taxon>
        <taxon>Chordata</taxon>
        <taxon>Craniata</taxon>
        <taxon>Vertebrata</taxon>
        <taxon>Cyclostomata</taxon>
        <taxon>Hyperoartia</taxon>
        <taxon>Petromyzontiformes</taxon>
        <taxon>Petromyzontidae</taxon>
        <taxon>Petromyzon</taxon>
    </lineage>
</organism>
<name>A0AAJ7WUZ4_PETMA</name>
<keyword evidence="1" id="KW-0238">DNA-binding</keyword>
<dbReference type="InterPro" id="IPR036638">
    <property type="entry name" value="HLH_DNA-bd_sf"/>
</dbReference>
<dbReference type="SUPFAM" id="SSF47459">
    <property type="entry name" value="HLH, helix-loop-helix DNA-binding domain"/>
    <property type="match status" value="1"/>
</dbReference>
<evidence type="ECO:0000313" key="5">
    <source>
        <dbReference type="RefSeq" id="XP_032810787.1"/>
    </source>
</evidence>
<dbReference type="PROSITE" id="PS50888">
    <property type="entry name" value="BHLH"/>
    <property type="match status" value="1"/>
</dbReference>